<gene>
    <name evidence="2" type="ORF">CKY47_18250</name>
</gene>
<evidence type="ECO:0000256" key="1">
    <source>
        <dbReference type="SAM" id="Phobius"/>
    </source>
</evidence>
<dbReference type="EMBL" id="NSDM01000007">
    <property type="protein sequence ID" value="MDQ2585893.1"/>
    <property type="molecule type" value="Genomic_DNA"/>
</dbReference>
<evidence type="ECO:0008006" key="4">
    <source>
        <dbReference type="Google" id="ProtNLM"/>
    </source>
</evidence>
<sequence length="154" mass="16076">MEAGLPARFTGAVFPTVTVIAALCCGMMAGVFFAFSAMVVPGLRRLAPEEGAAAMRSINTALLNPAFLGLFLATAAVSALAAFEGDPWAWAGAALYLLGGLGLTAAFHVPRNGELERRPGYWATYLRQWVPANHVRAVASLAASASFALAALHR</sequence>
<keyword evidence="3" id="KW-1185">Reference proteome</keyword>
<accession>A0ABU0X1B7</accession>
<evidence type="ECO:0000313" key="3">
    <source>
        <dbReference type="Proteomes" id="UP001225605"/>
    </source>
</evidence>
<feature type="transmembrane region" description="Helical" evidence="1">
    <location>
        <begin position="88"/>
        <end position="109"/>
    </location>
</feature>
<keyword evidence="1" id="KW-0472">Membrane</keyword>
<feature type="transmembrane region" description="Helical" evidence="1">
    <location>
        <begin position="61"/>
        <end position="82"/>
    </location>
</feature>
<name>A0ABU0X1B7_9PSEU</name>
<dbReference type="Proteomes" id="UP001225605">
    <property type="component" value="Unassembled WGS sequence"/>
</dbReference>
<dbReference type="Pfam" id="PF08592">
    <property type="entry name" value="Anthrone_oxy"/>
    <property type="match status" value="1"/>
</dbReference>
<organism evidence="2 3">
    <name type="scientific">Saccharothrix yanglingensis</name>
    <dbReference type="NCBI Taxonomy" id="659496"/>
    <lineage>
        <taxon>Bacteria</taxon>
        <taxon>Bacillati</taxon>
        <taxon>Actinomycetota</taxon>
        <taxon>Actinomycetes</taxon>
        <taxon>Pseudonocardiales</taxon>
        <taxon>Pseudonocardiaceae</taxon>
        <taxon>Saccharothrix</taxon>
    </lineage>
</organism>
<proteinExistence type="predicted"/>
<keyword evidence="1" id="KW-1133">Transmembrane helix</keyword>
<feature type="transmembrane region" description="Helical" evidence="1">
    <location>
        <begin position="12"/>
        <end position="40"/>
    </location>
</feature>
<dbReference type="InterPro" id="IPR013901">
    <property type="entry name" value="Anthrone_oxy"/>
</dbReference>
<reference evidence="2 3" key="1">
    <citation type="submission" date="2017-06" db="EMBL/GenBank/DDBJ databases">
        <title>Cultured bacterium strain Saccharothrix yanglingensis Hhs.015.</title>
        <authorList>
            <person name="Xia Y."/>
        </authorList>
    </citation>
    <scope>NUCLEOTIDE SEQUENCE [LARGE SCALE GENOMIC DNA]</scope>
    <source>
        <strain evidence="2 3">Hhs.015</strain>
    </source>
</reference>
<comment type="caution">
    <text evidence="2">The sequence shown here is derived from an EMBL/GenBank/DDBJ whole genome shotgun (WGS) entry which is preliminary data.</text>
</comment>
<keyword evidence="1" id="KW-0812">Transmembrane</keyword>
<protein>
    <recommendedName>
        <fullName evidence="4">DUF1772 domain-containing protein</fullName>
    </recommendedName>
</protein>
<evidence type="ECO:0000313" key="2">
    <source>
        <dbReference type="EMBL" id="MDQ2585893.1"/>
    </source>
</evidence>